<sequence>MQSPPATRARAKRLRREMTLPEGLLWRAIRAHRLEGIHFRRQHPIGPYVLDFYCDAARLAIEVDGAMHYIEGRPERDAARDNWLSQRGIRTLRLPARVVLKDMNRALMTILAAIGERAPTKVALPLGELSARSDD</sequence>
<protein>
    <recommendedName>
        <fullName evidence="1">DUF559 domain-containing protein</fullName>
    </recommendedName>
</protein>
<dbReference type="Gene3D" id="3.40.960.10">
    <property type="entry name" value="VSR Endonuclease"/>
    <property type="match status" value="1"/>
</dbReference>
<accession>A0A2D2AXD7</accession>
<evidence type="ECO:0000259" key="1">
    <source>
        <dbReference type="Pfam" id="PF04480"/>
    </source>
</evidence>
<keyword evidence="3" id="KW-1185">Reference proteome</keyword>
<dbReference type="InterPro" id="IPR007569">
    <property type="entry name" value="DUF559"/>
</dbReference>
<dbReference type="EMBL" id="CP024201">
    <property type="protein sequence ID" value="ATQ42678.1"/>
    <property type="molecule type" value="Genomic_DNA"/>
</dbReference>
<evidence type="ECO:0000313" key="2">
    <source>
        <dbReference type="EMBL" id="ATQ42678.1"/>
    </source>
</evidence>
<dbReference type="InterPro" id="IPR047216">
    <property type="entry name" value="Endonuclease_DUF559_bact"/>
</dbReference>
<proteinExistence type="predicted"/>
<reference evidence="2 3" key="1">
    <citation type="submission" date="2017-10" db="EMBL/GenBank/DDBJ databases">
        <title>Genome sequence of Caulobacter mirabilis FWC38.</title>
        <authorList>
            <person name="Fiebig A."/>
            <person name="Crosson S."/>
        </authorList>
    </citation>
    <scope>NUCLEOTIDE SEQUENCE [LARGE SCALE GENOMIC DNA]</scope>
    <source>
        <strain evidence="2 3">FWC 38</strain>
    </source>
</reference>
<gene>
    <name evidence="2" type="ORF">CSW64_09770</name>
</gene>
<feature type="domain" description="DUF559" evidence="1">
    <location>
        <begin position="8"/>
        <end position="114"/>
    </location>
</feature>
<dbReference type="InterPro" id="IPR011335">
    <property type="entry name" value="Restrct_endonuc-II-like"/>
</dbReference>
<organism evidence="2 3">
    <name type="scientific">Caulobacter mirabilis</name>
    <dbReference type="NCBI Taxonomy" id="69666"/>
    <lineage>
        <taxon>Bacteria</taxon>
        <taxon>Pseudomonadati</taxon>
        <taxon>Pseudomonadota</taxon>
        <taxon>Alphaproteobacteria</taxon>
        <taxon>Caulobacterales</taxon>
        <taxon>Caulobacteraceae</taxon>
        <taxon>Caulobacter</taxon>
    </lineage>
</organism>
<evidence type="ECO:0000313" key="3">
    <source>
        <dbReference type="Proteomes" id="UP000228945"/>
    </source>
</evidence>
<dbReference type="PANTHER" id="PTHR38590:SF1">
    <property type="entry name" value="BLL0828 PROTEIN"/>
    <property type="match status" value="1"/>
</dbReference>
<dbReference type="KEGG" id="cmb:CSW64_09770"/>
<dbReference type="AlphaFoldDB" id="A0A2D2AXD7"/>
<name>A0A2D2AXD7_9CAUL</name>
<dbReference type="RefSeq" id="WP_099621932.1">
    <property type="nucleotide sequence ID" value="NZ_CP024201.1"/>
</dbReference>
<dbReference type="CDD" id="cd01038">
    <property type="entry name" value="Endonuclease_DUF559"/>
    <property type="match status" value="1"/>
</dbReference>
<dbReference type="PANTHER" id="PTHR38590">
    <property type="entry name" value="BLL0828 PROTEIN"/>
    <property type="match status" value="1"/>
</dbReference>
<dbReference type="Pfam" id="PF04480">
    <property type="entry name" value="DUF559"/>
    <property type="match status" value="1"/>
</dbReference>
<dbReference type="OrthoDB" id="9798754at2"/>
<dbReference type="Proteomes" id="UP000228945">
    <property type="component" value="Chromosome"/>
</dbReference>
<dbReference type="SUPFAM" id="SSF52980">
    <property type="entry name" value="Restriction endonuclease-like"/>
    <property type="match status" value="1"/>
</dbReference>